<protein>
    <submittedName>
        <fullName evidence="2">Uncharacterized protein</fullName>
    </submittedName>
</protein>
<keyword evidence="1" id="KW-1133">Transmembrane helix</keyword>
<name>A0A081RLH1_9ARCH</name>
<gene>
    <name evidence="2" type="ORF">AAA799N04_01532</name>
</gene>
<feature type="transmembrane region" description="Helical" evidence="1">
    <location>
        <begin position="35"/>
        <end position="52"/>
    </location>
</feature>
<organism evidence="2 3">
    <name type="scientific">Marine Group I thaumarchaeote SCGC AAA799-N04</name>
    <dbReference type="NCBI Taxonomy" id="1502293"/>
    <lineage>
        <taxon>Archaea</taxon>
        <taxon>Nitrososphaerota</taxon>
        <taxon>Marine Group I</taxon>
    </lineage>
</organism>
<accession>A0A081RLH1</accession>
<evidence type="ECO:0000256" key="1">
    <source>
        <dbReference type="SAM" id="Phobius"/>
    </source>
</evidence>
<keyword evidence="1" id="KW-0472">Membrane</keyword>
<keyword evidence="3" id="KW-1185">Reference proteome</keyword>
<evidence type="ECO:0000313" key="3">
    <source>
        <dbReference type="Proteomes" id="UP000028059"/>
    </source>
</evidence>
<evidence type="ECO:0000313" key="2">
    <source>
        <dbReference type="EMBL" id="KEQ56044.1"/>
    </source>
</evidence>
<dbReference type="Proteomes" id="UP000028059">
    <property type="component" value="Unassembled WGS sequence"/>
</dbReference>
<dbReference type="AlphaFoldDB" id="A0A081RLH1"/>
<reference evidence="2 3" key="1">
    <citation type="submission" date="2014-06" db="EMBL/GenBank/DDBJ databases">
        <authorList>
            <person name="Ngugi D.K."/>
            <person name="Blom J."/>
            <person name="Alam I."/>
            <person name="Rashid M."/>
            <person name="Ba Alawi W."/>
            <person name="Zhang G."/>
            <person name="Hikmawan T."/>
            <person name="Guan Y."/>
            <person name="Antunes A."/>
            <person name="Siam R."/>
            <person name="ElDorry H."/>
            <person name="Bajic V."/>
            <person name="Stingl U."/>
        </authorList>
    </citation>
    <scope>NUCLEOTIDE SEQUENCE [LARGE SCALE GENOMIC DNA]</scope>
    <source>
        <strain evidence="2">SCGC AAA799-N04</strain>
    </source>
</reference>
<comment type="caution">
    <text evidence="2">The sequence shown here is derived from an EMBL/GenBank/DDBJ whole genome shotgun (WGS) entry which is preliminary data.</text>
</comment>
<sequence length="134" mass="15494">MNELFSSDSYTNTIERDYDFYCMWVYLKINLKPKYWVLIGIAVLAIPFIHTNNQFLAEQEVKNAEKLISDTERFEKLEEERKQTLESSETEDKVKAAIANNVDTSNDVTCMEIASNISGGDFDIYQKALTECQK</sequence>
<proteinExistence type="predicted"/>
<dbReference type="EMBL" id="JOKN01000036">
    <property type="protein sequence ID" value="KEQ56044.1"/>
    <property type="molecule type" value="Genomic_DNA"/>
</dbReference>
<keyword evidence="1" id="KW-0812">Transmembrane</keyword>